<dbReference type="EMBL" id="CADCWN010000236">
    <property type="protein sequence ID" value="CAA9581055.1"/>
    <property type="molecule type" value="Genomic_DNA"/>
</dbReference>
<dbReference type="InterPro" id="IPR007557">
    <property type="entry name" value="PSP1_C"/>
</dbReference>
<organism evidence="3">
    <name type="scientific">uncultured Thermomicrobiales bacterium</name>
    <dbReference type="NCBI Taxonomy" id="1645740"/>
    <lineage>
        <taxon>Bacteria</taxon>
        <taxon>Pseudomonadati</taxon>
        <taxon>Thermomicrobiota</taxon>
        <taxon>Thermomicrobia</taxon>
        <taxon>Thermomicrobiales</taxon>
        <taxon>environmental samples</taxon>
    </lineage>
</organism>
<accession>A0A6J4VKM5</accession>
<feature type="compositionally biased region" description="Basic residues" evidence="1">
    <location>
        <begin position="356"/>
        <end position="370"/>
    </location>
</feature>
<name>A0A6J4VKM5_9BACT</name>
<dbReference type="InterPro" id="IPR047767">
    <property type="entry name" value="PSP1-like"/>
</dbReference>
<dbReference type="GO" id="GO:0005737">
    <property type="term" value="C:cytoplasm"/>
    <property type="evidence" value="ECO:0007669"/>
    <property type="project" value="TreeGrafter"/>
</dbReference>
<feature type="region of interest" description="Disordered" evidence="1">
    <location>
        <begin position="292"/>
        <end position="386"/>
    </location>
</feature>
<dbReference type="PANTHER" id="PTHR43830">
    <property type="entry name" value="PROTEIN PSP1"/>
    <property type="match status" value="1"/>
</dbReference>
<sequence>MSESCSADGGCSTCSFGQRLASLNEGSGEEWPVVLVRFRETSRTRFFAPGGVSARVNDWVVVETGKGEEAGKVIATGQQVRAAIFAGPLKPIQRLAEPHEVTLVEQLEGEAKRAMRAFREQIRIHRLDMKPIRAEFSFDAKRLTFYYAAENRVDFRELVRDLAKHFGVRIDLRQVGARDEARLIGGVGKCGRSLCCSSWLQTYPSVTVKQAKEQDLPLNPTKISGVCGRLLCCLSYENEQYTRMKRALPRLGQFVPTPQGTGKVIGIQTLKGRVVVYIEGSGVADFAADELGEPQQPARPAPPPREGTQPGEMRRARIESAPRPIAAAPPPAPVSEELIPAETTLEEEADGTAAAKRPRRRSRRGGRRGGKGAGGVAGGSGGDTEG</sequence>
<evidence type="ECO:0000313" key="3">
    <source>
        <dbReference type="EMBL" id="CAA9581055.1"/>
    </source>
</evidence>
<dbReference type="NCBIfam" id="NF041131">
    <property type="entry name" value="RicT_YaaT_fam"/>
    <property type="match status" value="1"/>
</dbReference>
<dbReference type="Pfam" id="PF04468">
    <property type="entry name" value="PSP1"/>
    <property type="match status" value="1"/>
</dbReference>
<dbReference type="PROSITE" id="PS51411">
    <property type="entry name" value="PSP1_C"/>
    <property type="match status" value="1"/>
</dbReference>
<reference evidence="3" key="1">
    <citation type="submission" date="2020-02" db="EMBL/GenBank/DDBJ databases">
        <authorList>
            <person name="Meier V. D."/>
        </authorList>
    </citation>
    <scope>NUCLEOTIDE SEQUENCE</scope>
    <source>
        <strain evidence="3">AVDCRST_MAG18</strain>
    </source>
</reference>
<protein>
    <submittedName>
        <fullName evidence="3">Stage 0 sporulation protein YaaT</fullName>
    </submittedName>
</protein>
<feature type="compositionally biased region" description="Gly residues" evidence="1">
    <location>
        <begin position="371"/>
        <end position="386"/>
    </location>
</feature>
<evidence type="ECO:0000256" key="1">
    <source>
        <dbReference type="SAM" id="MobiDB-lite"/>
    </source>
</evidence>
<feature type="domain" description="PSP1 C-terminal" evidence="2">
    <location>
        <begin position="90"/>
        <end position="175"/>
    </location>
</feature>
<evidence type="ECO:0000259" key="2">
    <source>
        <dbReference type="PROSITE" id="PS51411"/>
    </source>
</evidence>
<dbReference type="PANTHER" id="PTHR43830:SF3">
    <property type="entry name" value="PROTEIN PSP1"/>
    <property type="match status" value="1"/>
</dbReference>
<proteinExistence type="predicted"/>
<gene>
    <name evidence="3" type="ORF">AVDCRST_MAG18-3142</name>
</gene>
<dbReference type="AlphaFoldDB" id="A0A6J4VKM5"/>